<evidence type="ECO:0008006" key="4">
    <source>
        <dbReference type="Google" id="ProtNLM"/>
    </source>
</evidence>
<name>A0A6A5UR40_9PLEO</name>
<dbReference type="PANTHER" id="PTHR38166:SF1">
    <property type="entry name" value="C2H2-TYPE DOMAIN-CONTAINING PROTEIN"/>
    <property type="match status" value="1"/>
</dbReference>
<feature type="region of interest" description="Disordered" evidence="1">
    <location>
        <begin position="175"/>
        <end position="200"/>
    </location>
</feature>
<reference evidence="2" key="1">
    <citation type="journal article" date="2020" name="Stud. Mycol.">
        <title>101 Dothideomycetes genomes: a test case for predicting lifestyles and emergence of pathogens.</title>
        <authorList>
            <person name="Haridas S."/>
            <person name="Albert R."/>
            <person name="Binder M."/>
            <person name="Bloem J."/>
            <person name="Labutti K."/>
            <person name="Salamov A."/>
            <person name="Andreopoulos B."/>
            <person name="Baker S."/>
            <person name="Barry K."/>
            <person name="Bills G."/>
            <person name="Bluhm B."/>
            <person name="Cannon C."/>
            <person name="Castanera R."/>
            <person name="Culley D."/>
            <person name="Daum C."/>
            <person name="Ezra D."/>
            <person name="Gonzalez J."/>
            <person name="Henrissat B."/>
            <person name="Kuo A."/>
            <person name="Liang C."/>
            <person name="Lipzen A."/>
            <person name="Lutzoni F."/>
            <person name="Magnuson J."/>
            <person name="Mondo S."/>
            <person name="Nolan M."/>
            <person name="Ohm R."/>
            <person name="Pangilinan J."/>
            <person name="Park H.-J."/>
            <person name="Ramirez L."/>
            <person name="Alfaro M."/>
            <person name="Sun H."/>
            <person name="Tritt A."/>
            <person name="Yoshinaga Y."/>
            <person name="Zwiers L.-H."/>
            <person name="Turgeon B."/>
            <person name="Goodwin S."/>
            <person name="Spatafora J."/>
            <person name="Crous P."/>
            <person name="Grigoriev I."/>
        </authorList>
    </citation>
    <scope>NUCLEOTIDE SEQUENCE</scope>
    <source>
        <strain evidence="2">CBS 107.79</strain>
    </source>
</reference>
<evidence type="ECO:0000313" key="3">
    <source>
        <dbReference type="Proteomes" id="UP000800036"/>
    </source>
</evidence>
<dbReference type="EMBL" id="ML976733">
    <property type="protein sequence ID" value="KAF1967345.1"/>
    <property type="molecule type" value="Genomic_DNA"/>
</dbReference>
<feature type="compositionally biased region" description="Polar residues" evidence="1">
    <location>
        <begin position="175"/>
        <end position="186"/>
    </location>
</feature>
<evidence type="ECO:0000313" key="2">
    <source>
        <dbReference type="EMBL" id="KAF1967345.1"/>
    </source>
</evidence>
<accession>A0A6A5UR40</accession>
<dbReference type="Proteomes" id="UP000800036">
    <property type="component" value="Unassembled WGS sequence"/>
</dbReference>
<feature type="compositionally biased region" description="Polar residues" evidence="1">
    <location>
        <begin position="234"/>
        <end position="253"/>
    </location>
</feature>
<dbReference type="AlphaFoldDB" id="A0A6A5UR40"/>
<keyword evidence="3" id="KW-1185">Reference proteome</keyword>
<gene>
    <name evidence="2" type="ORF">BU23DRAFT_602909</name>
</gene>
<evidence type="ECO:0000256" key="1">
    <source>
        <dbReference type="SAM" id="MobiDB-lite"/>
    </source>
</evidence>
<feature type="region of interest" description="Disordered" evidence="1">
    <location>
        <begin position="232"/>
        <end position="297"/>
    </location>
</feature>
<sequence>MEAVTWSQVSYSEVPVPKLKIAQECVRRDSLSSSRTGDSGYISDADISLSPLDFVSPNQIPHTSSDFTYDSAALLDVKEVASSRTKRLAVTSYNPVQAKKHKFTQEAASIPRIEVTSNPTPVEETLDDTHDHWTSVTHPAKASSRTEDTELWVKDNLHPQDRPKERNLSIVSLDSTGSCDMYSNTDDNSDDEHSANAMPGTLSKATLKTVELIMRKTEVNLNHAAYMQCAGGHTSRTQSNANPRGGRSSQTSSGKRKARNDESLPPDDPDEDDASKRRRVSVTTTTEDSETGPRFACPFFKHDPNRYRHRRTCGGPGWPTVHRMKEHLYRSHAQPIFCPRCYTMFDLDADFSAHIRGNPCQISAPQPIEGIDRKTFESLKKRSPALRLEEDKWRDAYQLLFPDVAAADIPSPYYDSDSPTEESRRFRRELLERVRQELFATAEREPGPVEQRLLLQVASIIRRCENELLESFYAPSGNQHNLLPPSRRGSGFGVLAADNPHRTRPRRQEGYFTMAPEQAPPTEPVSPQERGALQGPMAPPPEPTPWDNLPFDLIDWNVPFPPGLDLAGTDREDTFMALNTTVWTR</sequence>
<organism evidence="2 3">
    <name type="scientific">Bimuria novae-zelandiae CBS 107.79</name>
    <dbReference type="NCBI Taxonomy" id="1447943"/>
    <lineage>
        <taxon>Eukaryota</taxon>
        <taxon>Fungi</taxon>
        <taxon>Dikarya</taxon>
        <taxon>Ascomycota</taxon>
        <taxon>Pezizomycotina</taxon>
        <taxon>Dothideomycetes</taxon>
        <taxon>Pleosporomycetidae</taxon>
        <taxon>Pleosporales</taxon>
        <taxon>Massarineae</taxon>
        <taxon>Didymosphaeriaceae</taxon>
        <taxon>Bimuria</taxon>
    </lineage>
</organism>
<feature type="region of interest" description="Disordered" evidence="1">
    <location>
        <begin position="514"/>
        <end position="546"/>
    </location>
</feature>
<proteinExistence type="predicted"/>
<protein>
    <recommendedName>
        <fullName evidence="4">C2H2-type domain-containing protein</fullName>
    </recommendedName>
</protein>
<dbReference type="OrthoDB" id="4161727at2759"/>
<feature type="compositionally biased region" description="Acidic residues" evidence="1">
    <location>
        <begin position="264"/>
        <end position="273"/>
    </location>
</feature>
<dbReference type="PANTHER" id="PTHR38166">
    <property type="entry name" value="C2H2-TYPE DOMAIN-CONTAINING PROTEIN-RELATED"/>
    <property type="match status" value="1"/>
</dbReference>